<evidence type="ECO:0000256" key="4">
    <source>
        <dbReference type="ARBA" id="ARBA00022801"/>
    </source>
</evidence>
<keyword evidence="8" id="KW-0732">Signal</keyword>
<feature type="domain" description="Phospholipase D-like" evidence="9">
    <location>
        <begin position="278"/>
        <end position="400"/>
    </location>
</feature>
<reference evidence="11" key="1">
    <citation type="journal article" date="2019" name="Int. J. Syst. Evol. Microbiol.">
        <title>The Global Catalogue of Microorganisms (GCM) 10K type strain sequencing project: providing services to taxonomists for standard genome sequencing and annotation.</title>
        <authorList>
            <consortium name="The Broad Institute Genomics Platform"/>
            <consortium name="The Broad Institute Genome Sequencing Center for Infectious Disease"/>
            <person name="Wu L."/>
            <person name="Ma J."/>
        </authorList>
    </citation>
    <scope>NUCLEOTIDE SEQUENCE [LARGE SCALE GENOMIC DNA]</scope>
    <source>
        <strain evidence="11">KLKA75</strain>
    </source>
</reference>
<dbReference type="SUPFAM" id="SSF56024">
    <property type="entry name" value="Phospholipase D/nuclease"/>
    <property type="match status" value="2"/>
</dbReference>
<keyword evidence="6" id="KW-0443">Lipid metabolism</keyword>
<evidence type="ECO:0000256" key="5">
    <source>
        <dbReference type="ARBA" id="ARBA00022963"/>
    </source>
</evidence>
<dbReference type="EMBL" id="JBHSIT010000002">
    <property type="protein sequence ID" value="MFC4906863.1"/>
    <property type="molecule type" value="Genomic_DNA"/>
</dbReference>
<keyword evidence="5" id="KW-0442">Lipid degradation</keyword>
<proteinExistence type="inferred from homology"/>
<dbReference type="InterPro" id="IPR051406">
    <property type="entry name" value="PLD_domain"/>
</dbReference>
<comment type="catalytic activity">
    <reaction evidence="1">
        <text>a 1,2-diacyl-sn-glycero-3-phosphocholine + H2O = a 1,2-diacyl-sn-glycero-3-phosphate + choline + H(+)</text>
        <dbReference type="Rhea" id="RHEA:14445"/>
        <dbReference type="ChEBI" id="CHEBI:15354"/>
        <dbReference type="ChEBI" id="CHEBI:15377"/>
        <dbReference type="ChEBI" id="CHEBI:15378"/>
        <dbReference type="ChEBI" id="CHEBI:57643"/>
        <dbReference type="ChEBI" id="CHEBI:58608"/>
        <dbReference type="EC" id="3.1.4.4"/>
    </reaction>
</comment>
<evidence type="ECO:0000313" key="10">
    <source>
        <dbReference type="EMBL" id="MFC4906863.1"/>
    </source>
</evidence>
<evidence type="ECO:0000256" key="7">
    <source>
        <dbReference type="SAM" id="MobiDB-lite"/>
    </source>
</evidence>
<accession>A0ABV9TTT2</accession>
<name>A0ABV9TTT2_9ACTN</name>
<dbReference type="Gene3D" id="3.30.870.10">
    <property type="entry name" value="Endonuclease Chain A"/>
    <property type="match status" value="2"/>
</dbReference>
<dbReference type="InterPro" id="IPR025202">
    <property type="entry name" value="PLD-like_dom"/>
</dbReference>
<dbReference type="RefSeq" id="WP_378252605.1">
    <property type="nucleotide sequence ID" value="NZ_JBHSIT010000002.1"/>
</dbReference>
<gene>
    <name evidence="10" type="ORF">ACFPCY_06000</name>
</gene>
<keyword evidence="11" id="KW-1185">Reference proteome</keyword>
<evidence type="ECO:0000256" key="1">
    <source>
        <dbReference type="ARBA" id="ARBA00000798"/>
    </source>
</evidence>
<feature type="signal peptide" evidence="8">
    <location>
        <begin position="1"/>
        <end position="32"/>
    </location>
</feature>
<comment type="caution">
    <text evidence="10">The sequence shown here is derived from an EMBL/GenBank/DDBJ whole genome shotgun (WGS) entry which is preliminary data.</text>
</comment>
<comment type="similarity">
    <text evidence="2">Belongs to the phospholipase D family.</text>
</comment>
<dbReference type="PANTHER" id="PTHR43856:SF1">
    <property type="entry name" value="MITOCHONDRIAL CARDIOLIPIN HYDROLASE"/>
    <property type="match status" value="1"/>
</dbReference>
<evidence type="ECO:0000256" key="8">
    <source>
        <dbReference type="SAM" id="SignalP"/>
    </source>
</evidence>
<sequence length="446" mass="46834">MSSAFPRLALASAALLASSVAISIVAVPPAAAAVTTGTLFNKPLGTDVERSTINTHLINLINGAAVGSTIRMSVWGINSTPVVDALIAAAQPGRAVSVQVISDYWASKDLDPYKKLAAALGTDKAKPSWTMLCSPKDAGDAAKEGACIGSAGSPKNHNKFYLFSHTSGATNVVVQSTANLTNGIGGLDGWNSASTIVGNDALFTSYAGYFADLAAQRKSDDYYTVRPPVASGNAKVYYFPRKETTAADKGDTVLAALNAVSCTGSTTVGTPTDHRTVVRVAMFSFTRDAVARKLHDLDQAGCYVDVVYTTIDDGSRTELTAPFTSYGGARVRTFSDAKKDNGVHSKYLTIEGTYDGVTNEKIVFMGSHNYTTAALRENDETLLKINDDAIHDAYKANFNEVAAATDVVIASGTSSTFLPGGAPALGPDHDTTVPDGFDQDDLHGYR</sequence>
<evidence type="ECO:0000256" key="6">
    <source>
        <dbReference type="ARBA" id="ARBA00023098"/>
    </source>
</evidence>
<keyword evidence="4" id="KW-0378">Hydrolase</keyword>
<protein>
    <recommendedName>
        <fullName evidence="3">phospholipase D</fullName>
        <ecNumber evidence="3">3.1.4.4</ecNumber>
    </recommendedName>
</protein>
<evidence type="ECO:0000256" key="3">
    <source>
        <dbReference type="ARBA" id="ARBA00012027"/>
    </source>
</evidence>
<dbReference type="PANTHER" id="PTHR43856">
    <property type="entry name" value="CARDIOLIPIN HYDROLASE"/>
    <property type="match status" value="1"/>
</dbReference>
<organism evidence="10 11">
    <name type="scientific">Actinomadura gamaensis</name>
    <dbReference type="NCBI Taxonomy" id="1763541"/>
    <lineage>
        <taxon>Bacteria</taxon>
        <taxon>Bacillati</taxon>
        <taxon>Actinomycetota</taxon>
        <taxon>Actinomycetes</taxon>
        <taxon>Streptosporangiales</taxon>
        <taxon>Thermomonosporaceae</taxon>
        <taxon>Actinomadura</taxon>
    </lineage>
</organism>
<feature type="region of interest" description="Disordered" evidence="7">
    <location>
        <begin position="420"/>
        <end position="446"/>
    </location>
</feature>
<dbReference type="EC" id="3.1.4.4" evidence="3"/>
<feature type="chain" id="PRO_5047303827" description="phospholipase D" evidence="8">
    <location>
        <begin position="33"/>
        <end position="446"/>
    </location>
</feature>
<evidence type="ECO:0000259" key="9">
    <source>
        <dbReference type="Pfam" id="PF13091"/>
    </source>
</evidence>
<dbReference type="Pfam" id="PF13091">
    <property type="entry name" value="PLDc_2"/>
    <property type="match status" value="1"/>
</dbReference>
<evidence type="ECO:0000256" key="2">
    <source>
        <dbReference type="ARBA" id="ARBA00008664"/>
    </source>
</evidence>
<dbReference type="Proteomes" id="UP001595872">
    <property type="component" value="Unassembled WGS sequence"/>
</dbReference>
<evidence type="ECO:0000313" key="11">
    <source>
        <dbReference type="Proteomes" id="UP001595872"/>
    </source>
</evidence>